<gene>
    <name evidence="2" type="ORF">RhiirA4_474870</name>
</gene>
<dbReference type="EMBL" id="LLXI01001853">
    <property type="protein sequence ID" value="PKY55423.1"/>
    <property type="molecule type" value="Genomic_DNA"/>
</dbReference>
<evidence type="ECO:0000313" key="3">
    <source>
        <dbReference type="Proteomes" id="UP000234323"/>
    </source>
</evidence>
<dbReference type="VEuPathDB" id="FungiDB:FUN_024873"/>
<sequence>MKNLEAIAQIHSYYIANNKSELSHYGVEEIQQILRDADLYDVEEEITLEEVMAEVNLEQTAIDDYLEIIDDEPLELEETLDLSNPKFLQNATTPAVERDENDDSTS</sequence>
<protein>
    <submittedName>
        <fullName evidence="2">Uncharacterized protein</fullName>
    </submittedName>
</protein>
<feature type="region of interest" description="Disordered" evidence="1">
    <location>
        <begin position="80"/>
        <end position="106"/>
    </location>
</feature>
<reference evidence="2 3" key="1">
    <citation type="submission" date="2015-10" db="EMBL/GenBank/DDBJ databases">
        <title>Genome analyses suggest a sexual origin of heterokaryosis in a supposedly ancient asexual fungus.</title>
        <authorList>
            <person name="Ropars J."/>
            <person name="Sedzielewska K."/>
            <person name="Noel J."/>
            <person name="Charron P."/>
            <person name="Farinelli L."/>
            <person name="Marton T."/>
            <person name="Kruger M."/>
            <person name="Pelin A."/>
            <person name="Brachmann A."/>
            <person name="Corradi N."/>
        </authorList>
    </citation>
    <scope>NUCLEOTIDE SEQUENCE [LARGE SCALE GENOMIC DNA]</scope>
    <source>
        <strain evidence="2 3">A4</strain>
    </source>
</reference>
<accession>A0A2I1H972</accession>
<comment type="caution">
    <text evidence="2">The sequence shown here is derived from an EMBL/GenBank/DDBJ whole genome shotgun (WGS) entry which is preliminary data.</text>
</comment>
<evidence type="ECO:0000256" key="1">
    <source>
        <dbReference type="SAM" id="MobiDB-lite"/>
    </source>
</evidence>
<dbReference type="AlphaFoldDB" id="A0A2I1H972"/>
<dbReference type="VEuPathDB" id="FungiDB:RhiirFUN_007272"/>
<proteinExistence type="predicted"/>
<dbReference type="Proteomes" id="UP000234323">
    <property type="component" value="Unassembled WGS sequence"/>
</dbReference>
<organism evidence="2 3">
    <name type="scientific">Rhizophagus irregularis</name>
    <dbReference type="NCBI Taxonomy" id="588596"/>
    <lineage>
        <taxon>Eukaryota</taxon>
        <taxon>Fungi</taxon>
        <taxon>Fungi incertae sedis</taxon>
        <taxon>Mucoromycota</taxon>
        <taxon>Glomeromycotina</taxon>
        <taxon>Glomeromycetes</taxon>
        <taxon>Glomerales</taxon>
        <taxon>Glomeraceae</taxon>
        <taxon>Rhizophagus</taxon>
    </lineage>
</organism>
<dbReference type="OrthoDB" id="2441924at2759"/>
<keyword evidence="3" id="KW-1185">Reference proteome</keyword>
<name>A0A2I1H972_9GLOM</name>
<evidence type="ECO:0000313" key="2">
    <source>
        <dbReference type="EMBL" id="PKY55423.1"/>
    </source>
</evidence>